<accession>A0A1M7MUL8</accession>
<gene>
    <name evidence="1" type="ORF">HCU01_39050</name>
    <name evidence="2" type="ORF">SAMN05660971_04345</name>
</gene>
<dbReference type="EMBL" id="BJXU01000176">
    <property type="protein sequence ID" value="GEN25956.1"/>
    <property type="molecule type" value="Genomic_DNA"/>
</dbReference>
<protein>
    <submittedName>
        <fullName evidence="2">Uncharacterized protein</fullName>
    </submittedName>
</protein>
<reference evidence="1 4" key="2">
    <citation type="submission" date="2019-07" db="EMBL/GenBank/DDBJ databases">
        <title>Whole genome shotgun sequence of Halomonas cupida NBRC 102219.</title>
        <authorList>
            <person name="Hosoyama A."/>
            <person name="Uohara A."/>
            <person name="Ohji S."/>
            <person name="Ichikawa N."/>
        </authorList>
    </citation>
    <scope>NUCLEOTIDE SEQUENCE [LARGE SCALE GENOMIC DNA]</scope>
    <source>
        <strain evidence="1 4">NBRC 102219</strain>
    </source>
</reference>
<dbReference type="Proteomes" id="UP000321726">
    <property type="component" value="Unassembled WGS sequence"/>
</dbReference>
<dbReference type="EMBL" id="FRCA01000020">
    <property type="protein sequence ID" value="SHM94714.1"/>
    <property type="molecule type" value="Genomic_DNA"/>
</dbReference>
<proteinExistence type="predicted"/>
<evidence type="ECO:0000313" key="4">
    <source>
        <dbReference type="Proteomes" id="UP000321726"/>
    </source>
</evidence>
<dbReference type="RefSeq" id="WP_159438917.1">
    <property type="nucleotide sequence ID" value="NZ_BJXU01000176.1"/>
</dbReference>
<evidence type="ECO:0000313" key="3">
    <source>
        <dbReference type="Proteomes" id="UP000184123"/>
    </source>
</evidence>
<keyword evidence="4" id="KW-1185">Reference proteome</keyword>
<reference evidence="2 3" key="1">
    <citation type="submission" date="2016-11" db="EMBL/GenBank/DDBJ databases">
        <authorList>
            <person name="Jaros S."/>
            <person name="Januszkiewicz K."/>
            <person name="Wedrychowicz H."/>
        </authorList>
    </citation>
    <scope>NUCLEOTIDE SEQUENCE [LARGE SCALE GENOMIC DNA]</scope>
    <source>
        <strain evidence="2 3">DSM 4740</strain>
    </source>
</reference>
<name>A0A1M7MUL8_9GAMM</name>
<dbReference type="AlphaFoldDB" id="A0A1M7MUL8"/>
<organism evidence="2 3">
    <name type="scientific">Halomonas cupida</name>
    <dbReference type="NCBI Taxonomy" id="44933"/>
    <lineage>
        <taxon>Bacteria</taxon>
        <taxon>Pseudomonadati</taxon>
        <taxon>Pseudomonadota</taxon>
        <taxon>Gammaproteobacteria</taxon>
        <taxon>Oceanospirillales</taxon>
        <taxon>Halomonadaceae</taxon>
        <taxon>Halomonas</taxon>
    </lineage>
</organism>
<sequence>MMMLTECLAWMDSMGWVGWLMPLAVLLLIGLAATALARLMFFKGNAVKGNAIKGDRP</sequence>
<evidence type="ECO:0000313" key="1">
    <source>
        <dbReference type="EMBL" id="GEN25956.1"/>
    </source>
</evidence>
<dbReference type="Proteomes" id="UP000184123">
    <property type="component" value="Unassembled WGS sequence"/>
</dbReference>
<evidence type="ECO:0000313" key="2">
    <source>
        <dbReference type="EMBL" id="SHM94714.1"/>
    </source>
</evidence>